<dbReference type="Proteomes" id="UP000805649">
    <property type="component" value="Unassembled WGS sequence"/>
</dbReference>
<reference evidence="1 2" key="1">
    <citation type="journal article" date="2020" name="Phytopathology">
        <title>Genome Sequence Resources of Colletotrichum truncatum, C. plurivorum, C. musicola, and C. sojae: Four Species Pathogenic to Soybean (Glycine max).</title>
        <authorList>
            <person name="Rogerio F."/>
            <person name="Boufleur T.R."/>
            <person name="Ciampi-Guillardi M."/>
            <person name="Sukno S.A."/>
            <person name="Thon M.R."/>
            <person name="Massola Junior N.S."/>
            <person name="Baroncelli R."/>
        </authorList>
    </citation>
    <scope>NUCLEOTIDE SEQUENCE [LARGE SCALE GENOMIC DNA]</scope>
    <source>
        <strain evidence="1 2">CMES1059</strain>
    </source>
</reference>
<keyword evidence="2" id="KW-1185">Reference proteome</keyword>
<evidence type="ECO:0000313" key="1">
    <source>
        <dbReference type="EMBL" id="KAL0939860.1"/>
    </source>
</evidence>
<accession>A0ACC3Z723</accession>
<organism evidence="1 2">
    <name type="scientific">Colletotrichum truncatum</name>
    <name type="common">Anthracnose fungus</name>
    <name type="synonym">Colletotrichum capsici</name>
    <dbReference type="NCBI Taxonomy" id="5467"/>
    <lineage>
        <taxon>Eukaryota</taxon>
        <taxon>Fungi</taxon>
        <taxon>Dikarya</taxon>
        <taxon>Ascomycota</taxon>
        <taxon>Pezizomycotina</taxon>
        <taxon>Sordariomycetes</taxon>
        <taxon>Hypocreomycetidae</taxon>
        <taxon>Glomerellales</taxon>
        <taxon>Glomerellaceae</taxon>
        <taxon>Colletotrichum</taxon>
        <taxon>Colletotrichum truncatum species complex</taxon>
    </lineage>
</organism>
<protein>
    <submittedName>
        <fullName evidence="1">MFS hexose</fullName>
    </submittedName>
</protein>
<gene>
    <name evidence="1" type="ORF">CTRU02_206470</name>
</gene>
<comment type="caution">
    <text evidence="1">The sequence shown here is derived from an EMBL/GenBank/DDBJ whole genome shotgun (WGS) entry which is preliminary data.</text>
</comment>
<sequence length="455" mass="49516">MDNFGRPTGPTLGFFGAAASVGGIISCLISGPLKERFGRRPMVSAGAVLVVGMAIMQAFSTNFHMFVAGKLLIGLGSFSQQVAAPVLVSELAHPKQRVALSSLYSTSIFIGLIIGSWATFATYSMNSNWSWKLPCLLQAALPAYQAVMACFCPESPRWLIFKGRIEEARAILIKYHGNGVETEIVKLELQEMIAGVEADKTILKFNIDGLKSIFGTKGNRHRLWLCLWTAIGSQTIGGGFTANYLPLILDQIGMKSQKQKTLINALLNVWNWVVAFIAAFIIPKVGRRTIFLISSIGVNVTFVIWTILSALCDQTPHVGLGIGVLVMICAGAFFVCLCWIPLVIAYPIETVTTKQRGMYFAITLFTINITSFTSSYLSPIGITNIGWRYYIFSCIWNAILLAVVYFTFVETTGLTLEEIAGIFDGTDAYDAAAAIGHGLEKDEGLVSIGLQVEKA</sequence>
<dbReference type="EMBL" id="VUJX02000003">
    <property type="protein sequence ID" value="KAL0939860.1"/>
    <property type="molecule type" value="Genomic_DNA"/>
</dbReference>
<proteinExistence type="predicted"/>
<evidence type="ECO:0000313" key="2">
    <source>
        <dbReference type="Proteomes" id="UP000805649"/>
    </source>
</evidence>
<name>A0ACC3Z723_COLTU</name>